<accession>A0A3B4URR0</accession>
<sequence>MKKLLNYARTEMQIDNNYIEKWDNIKGRIKRVSINFSKEERWKEKQEEQNIRKKLEEELILLDNQRSRDCGKYELYKNQLNIIERKKCKGAAIRCRFQNLVEGEKCTGFFLGLEKQKQKKTIIEELKDKDNNIHKDKIKILEIITEYYKNLYKKEGSDKRKTEEIIAYIDRKINKEDKMWCDSKLTINEIENAIKNLNKNKSPGSDGLTADFYMAFSEQMAPLLLDLYQAIQDNKRTPESLTKGIITLIYKNKGDRNNISNYRPISLLNTDYKILTKTLANRLKQTLNQVISTNQAYSIPNRDIQDSIHTIRDTVRGMKAQGGQLLTIDLEKAFDRVEHNFLFKVLGKMGYGEGFIEWVKLLYTDARSVIKCNGFLTDSFRIGRSVRQGCPLSALLYSIVTEPLAQAILQDKHILGINTPANRTVKITQYADDITITVKSGELYRQNIRPLQNIQCSIRSQN</sequence>
<evidence type="ECO:0000313" key="3">
    <source>
        <dbReference type="Proteomes" id="UP000261420"/>
    </source>
</evidence>
<organism evidence="2 3">
    <name type="scientific">Seriola dumerili</name>
    <name type="common">Greater amberjack</name>
    <name type="synonym">Caranx dumerili</name>
    <dbReference type="NCBI Taxonomy" id="41447"/>
    <lineage>
        <taxon>Eukaryota</taxon>
        <taxon>Metazoa</taxon>
        <taxon>Chordata</taxon>
        <taxon>Craniata</taxon>
        <taxon>Vertebrata</taxon>
        <taxon>Euteleostomi</taxon>
        <taxon>Actinopterygii</taxon>
        <taxon>Neopterygii</taxon>
        <taxon>Teleostei</taxon>
        <taxon>Neoteleostei</taxon>
        <taxon>Acanthomorphata</taxon>
        <taxon>Carangaria</taxon>
        <taxon>Carangiformes</taxon>
        <taxon>Carangidae</taxon>
        <taxon>Seriola</taxon>
    </lineage>
</organism>
<dbReference type="Pfam" id="PF00078">
    <property type="entry name" value="RVT_1"/>
    <property type="match status" value="1"/>
</dbReference>
<feature type="domain" description="Reverse transcriptase" evidence="1">
    <location>
        <begin position="230"/>
        <end position="462"/>
    </location>
</feature>
<dbReference type="CDD" id="cd01650">
    <property type="entry name" value="RT_nLTR_like"/>
    <property type="match status" value="1"/>
</dbReference>
<evidence type="ECO:0000259" key="1">
    <source>
        <dbReference type="PROSITE" id="PS50878"/>
    </source>
</evidence>
<dbReference type="PROSITE" id="PS50878">
    <property type="entry name" value="RT_POL"/>
    <property type="match status" value="1"/>
</dbReference>
<evidence type="ECO:0000313" key="2">
    <source>
        <dbReference type="Ensembl" id="ENSSDUP00000021124.1"/>
    </source>
</evidence>
<dbReference type="SUPFAM" id="SSF56672">
    <property type="entry name" value="DNA/RNA polymerases"/>
    <property type="match status" value="1"/>
</dbReference>
<dbReference type="AlphaFoldDB" id="A0A3B4URR0"/>
<dbReference type="STRING" id="41447.ENSSDUP00000021124"/>
<proteinExistence type="predicted"/>
<dbReference type="OMA" id="ISERVWA"/>
<name>A0A3B4URR0_SERDU</name>
<dbReference type="GeneTree" id="ENSGT00940000163630"/>
<reference evidence="2" key="2">
    <citation type="submission" date="2025-09" db="UniProtKB">
        <authorList>
            <consortium name="Ensembl"/>
        </authorList>
    </citation>
    <scope>IDENTIFICATION</scope>
</reference>
<dbReference type="Ensembl" id="ENSSDUT00000021505.1">
    <property type="protein sequence ID" value="ENSSDUP00000021124.1"/>
    <property type="gene ID" value="ENSSDUG00000015364.1"/>
</dbReference>
<protein>
    <recommendedName>
        <fullName evidence="1">Reverse transcriptase domain-containing protein</fullName>
    </recommendedName>
</protein>
<dbReference type="InterPro" id="IPR000477">
    <property type="entry name" value="RT_dom"/>
</dbReference>
<dbReference type="PANTHER" id="PTHR31635:SF196">
    <property type="entry name" value="REVERSE TRANSCRIPTASE DOMAIN-CONTAINING PROTEIN-RELATED"/>
    <property type="match status" value="1"/>
</dbReference>
<dbReference type="Proteomes" id="UP000261420">
    <property type="component" value="Unplaced"/>
</dbReference>
<dbReference type="InterPro" id="IPR043502">
    <property type="entry name" value="DNA/RNA_pol_sf"/>
</dbReference>
<reference evidence="2" key="1">
    <citation type="submission" date="2025-08" db="UniProtKB">
        <authorList>
            <consortium name="Ensembl"/>
        </authorList>
    </citation>
    <scope>IDENTIFICATION</scope>
</reference>
<dbReference type="PANTHER" id="PTHR31635">
    <property type="entry name" value="REVERSE TRANSCRIPTASE DOMAIN-CONTAINING PROTEIN-RELATED"/>
    <property type="match status" value="1"/>
</dbReference>
<keyword evidence="3" id="KW-1185">Reference proteome</keyword>